<dbReference type="AlphaFoldDB" id="A0AAU7FCV1"/>
<accession>A0AAU7FCV1</accession>
<organism evidence="1">
    <name type="scientific">Chitinibacter mangrovi</name>
    <dbReference type="NCBI Taxonomy" id="3153927"/>
    <lineage>
        <taxon>Bacteria</taxon>
        <taxon>Pseudomonadati</taxon>
        <taxon>Pseudomonadota</taxon>
        <taxon>Betaproteobacteria</taxon>
        <taxon>Neisseriales</taxon>
        <taxon>Chitinibacteraceae</taxon>
        <taxon>Chitinibacter</taxon>
    </lineage>
</organism>
<dbReference type="EMBL" id="CP157355">
    <property type="protein sequence ID" value="XBM01349.1"/>
    <property type="molecule type" value="Genomic_DNA"/>
</dbReference>
<keyword evidence="1" id="KW-0378">Hydrolase</keyword>
<name>A0AAU7FCV1_9NEIS</name>
<gene>
    <name evidence="1" type="primary">ptuB</name>
    <name evidence="1" type="ORF">ABHF33_03390</name>
</gene>
<dbReference type="NCBIfam" id="NF041761">
    <property type="entry name" value="PtuB"/>
    <property type="match status" value="1"/>
</dbReference>
<sequence>MHKLKRGAAPACLAKFQHGRDNWNDVTAEQKQTIWQALFTMQGERCAYCEANISHAERHIEHFRQKGRDATQTFVWGNLFGSCNNGSTCGKHKDEQPIYPAAILIKPDVENPEDFLRFHSNGTISIRKGLNEADQHRASETIRLFNLADGSLRWQRHKAALDYIQTAEEIAGLAAEDPELAEAYLASEITAIVHLPFATAIKHTLQNI</sequence>
<dbReference type="GO" id="GO:0004519">
    <property type="term" value="F:endonuclease activity"/>
    <property type="evidence" value="ECO:0007669"/>
    <property type="project" value="UniProtKB-KW"/>
</dbReference>
<dbReference type="NCBIfam" id="TIGR02646">
    <property type="entry name" value="retron system putative HNH endonuclease"/>
    <property type="match status" value="1"/>
</dbReference>
<dbReference type="RefSeq" id="WP_348945650.1">
    <property type="nucleotide sequence ID" value="NZ_CP157355.1"/>
</dbReference>
<evidence type="ECO:0000313" key="1">
    <source>
        <dbReference type="EMBL" id="XBM01349.1"/>
    </source>
</evidence>
<keyword evidence="1" id="KW-0540">Nuclease</keyword>
<keyword evidence="1" id="KW-0255">Endonuclease</keyword>
<dbReference type="InterPro" id="IPR053575">
    <property type="entry name" value="Retron_Ec78_HNH_endo"/>
</dbReference>
<reference evidence="1" key="1">
    <citation type="submission" date="2024-05" db="EMBL/GenBank/DDBJ databases">
        <authorList>
            <person name="Yang L."/>
            <person name="Pan L."/>
        </authorList>
    </citation>
    <scope>NUCLEOTIDE SEQUENCE</scope>
    <source>
        <strain evidence="1">FCG-7</strain>
    </source>
</reference>
<dbReference type="InterPro" id="IPR013467">
    <property type="entry name" value="HNH78-like"/>
</dbReference>
<proteinExistence type="predicted"/>
<dbReference type="Gene3D" id="1.10.30.50">
    <property type="match status" value="1"/>
</dbReference>
<protein>
    <submittedName>
        <fullName evidence="1">Retron Ec78 anti-phage system effector HNH endonuclease PtuB</fullName>
    </submittedName>
</protein>
<dbReference type="KEGG" id="cmav:ABHF33_03390"/>